<feature type="domain" description="AIG1-type G" evidence="5">
    <location>
        <begin position="120"/>
        <end position="241"/>
    </location>
</feature>
<name>A0A8S2DPS1_9BILA</name>
<proteinExistence type="inferred from homology"/>
<dbReference type="InterPro" id="IPR027417">
    <property type="entry name" value="P-loop_NTPase"/>
</dbReference>
<keyword evidence="2" id="KW-0547">Nucleotide-binding</keyword>
<evidence type="ECO:0000259" key="5">
    <source>
        <dbReference type="Pfam" id="PF04548"/>
    </source>
</evidence>
<feature type="coiled-coil region" evidence="3">
    <location>
        <begin position="310"/>
        <end position="355"/>
    </location>
</feature>
<evidence type="ECO:0000256" key="3">
    <source>
        <dbReference type="SAM" id="Coils"/>
    </source>
</evidence>
<dbReference type="EMBL" id="CAJNOK010006364">
    <property type="protein sequence ID" value="CAF1001574.1"/>
    <property type="molecule type" value="Genomic_DNA"/>
</dbReference>
<evidence type="ECO:0000256" key="1">
    <source>
        <dbReference type="ARBA" id="ARBA00008535"/>
    </source>
</evidence>
<dbReference type="Proteomes" id="UP000677228">
    <property type="component" value="Unassembled WGS sequence"/>
</dbReference>
<evidence type="ECO:0000313" key="8">
    <source>
        <dbReference type="Proteomes" id="UP000677228"/>
    </source>
</evidence>
<feature type="compositionally biased region" description="Polar residues" evidence="4">
    <location>
        <begin position="15"/>
        <end position="48"/>
    </location>
</feature>
<dbReference type="Gene3D" id="3.40.50.300">
    <property type="entry name" value="P-loop containing nucleotide triphosphate hydrolases"/>
    <property type="match status" value="1"/>
</dbReference>
<organism evidence="6 8">
    <name type="scientific">Didymodactylos carnosus</name>
    <dbReference type="NCBI Taxonomy" id="1234261"/>
    <lineage>
        <taxon>Eukaryota</taxon>
        <taxon>Metazoa</taxon>
        <taxon>Spiralia</taxon>
        <taxon>Gnathifera</taxon>
        <taxon>Rotifera</taxon>
        <taxon>Eurotatoria</taxon>
        <taxon>Bdelloidea</taxon>
        <taxon>Philodinida</taxon>
        <taxon>Philodinidae</taxon>
        <taxon>Didymodactylos</taxon>
    </lineage>
</organism>
<dbReference type="Proteomes" id="UP000682733">
    <property type="component" value="Unassembled WGS sequence"/>
</dbReference>
<evidence type="ECO:0000313" key="6">
    <source>
        <dbReference type="EMBL" id="CAF1001574.1"/>
    </source>
</evidence>
<dbReference type="AlphaFoldDB" id="A0A8S2DPS1"/>
<comment type="similarity">
    <text evidence="1">Belongs to the TRAFAC class TrmE-Era-EngA-EngB-Septin-like GTPase superfamily. AIG1/Toc34/Toc159-like paraseptin GTPase family. IAN subfamily.</text>
</comment>
<gene>
    <name evidence="6" type="ORF">OVA965_LOCUS14586</name>
    <name evidence="7" type="ORF">TMI583_LOCUS14591</name>
</gene>
<keyword evidence="3" id="KW-0175">Coiled coil</keyword>
<feature type="region of interest" description="Disordered" evidence="4">
    <location>
        <begin position="1"/>
        <end position="83"/>
    </location>
</feature>
<dbReference type="SUPFAM" id="SSF52540">
    <property type="entry name" value="P-loop containing nucleoside triphosphate hydrolases"/>
    <property type="match status" value="1"/>
</dbReference>
<evidence type="ECO:0000256" key="4">
    <source>
        <dbReference type="SAM" id="MobiDB-lite"/>
    </source>
</evidence>
<protein>
    <recommendedName>
        <fullName evidence="5">AIG1-type G domain-containing protein</fullName>
    </recommendedName>
</protein>
<comment type="caution">
    <text evidence="6">The sequence shown here is derived from an EMBL/GenBank/DDBJ whole genome shotgun (WGS) entry which is preliminary data.</text>
</comment>
<accession>A0A8S2DPS1</accession>
<dbReference type="CDD" id="cd00882">
    <property type="entry name" value="Ras_like_GTPase"/>
    <property type="match status" value="1"/>
</dbReference>
<dbReference type="Pfam" id="PF04548">
    <property type="entry name" value="AIG1"/>
    <property type="match status" value="1"/>
</dbReference>
<dbReference type="GO" id="GO:0005525">
    <property type="term" value="F:GTP binding"/>
    <property type="evidence" value="ECO:0007669"/>
    <property type="project" value="InterPro"/>
</dbReference>
<evidence type="ECO:0000256" key="2">
    <source>
        <dbReference type="ARBA" id="ARBA00022741"/>
    </source>
</evidence>
<reference evidence="6" key="1">
    <citation type="submission" date="2021-02" db="EMBL/GenBank/DDBJ databases">
        <authorList>
            <person name="Nowell W R."/>
        </authorList>
    </citation>
    <scope>NUCLEOTIDE SEQUENCE</scope>
</reference>
<dbReference type="InterPro" id="IPR006703">
    <property type="entry name" value="G_AIG1"/>
</dbReference>
<dbReference type="EMBL" id="CAJOBA010006373">
    <property type="protein sequence ID" value="CAF3770974.1"/>
    <property type="molecule type" value="Genomic_DNA"/>
</dbReference>
<evidence type="ECO:0000313" key="7">
    <source>
        <dbReference type="EMBL" id="CAF3770974.1"/>
    </source>
</evidence>
<sequence length="451" mass="51183">MQSNRDSMAPRTCNDRQSQQSDNTRGPSSSKRVSLDSSTSGFDQQQMEACQAKKDISPRRLNASHATARPASPHLARLSHVPRRSLQYDSMGSELTAYRSSNTNISTAIAQDSDFSSYGVIILGNSGVGKSLLANILLKEEIFEHGCDAGSVTHETEYAEMQVGNQWLTIYNIPGLVEADQKNIDSNKKEIYKAFQKSPTAYVIFVFGGGAGGRIKDEDILAFELINTAYGFDEKSIVVVVNDLPSHLPEHYQGETTIKIQDLLGMTSLNVCFLPRINTSDEQSVANIRVRLALAIKKCRPKTYKKLCDIKLNVDELKRLKAEYKEKQKESLVRITQCQEAIHEKQEEFERYKQEQELVMPRYQIYERVEKERKQGLQKRTVMNSDDERTRDEQKLNQLLKQQEVIGAKIQSISVKLDRHPERRLNHLLASSSQLLYPSFDDTCMIANIRL</sequence>